<sequence>MPVHLDTHEPDVELTPGTAKSDIIAFLYDNIELGFKPKELEDHLELPHGTVTTTLTRLYKDGFIGKTRDSHYHALEHREDLRRYVASLDQLERIFEDKEYVGTPTEDVDEDEVDAEIAELEAELEDE</sequence>
<dbReference type="AlphaFoldDB" id="A0A4P8WNK6"/>
<accession>A0A4P8WNK6</accession>
<organism evidence="1 2">
    <name type="scientific">Natrinema versiforme</name>
    <dbReference type="NCBI Taxonomy" id="88724"/>
    <lineage>
        <taxon>Archaea</taxon>
        <taxon>Methanobacteriati</taxon>
        <taxon>Methanobacteriota</taxon>
        <taxon>Stenosarchaea group</taxon>
        <taxon>Halobacteria</taxon>
        <taxon>Halobacteriales</taxon>
        <taxon>Natrialbaceae</taxon>
        <taxon>Natrinema</taxon>
    </lineage>
</organism>
<reference evidence="2" key="1">
    <citation type="submission" date="2019-05" db="EMBL/GenBank/DDBJ databases">
        <title>Genome sequence and methylation pattern of the halophilic Archaeon Natrinema versiforme BOL5-4.</title>
        <authorList>
            <person name="DasSarma P."/>
            <person name="Anton B.P."/>
            <person name="DasSarma S.L."/>
            <person name="Martinez F.L."/>
            <person name="Guzman D."/>
            <person name="Roberts R.J."/>
            <person name="DasSarma S."/>
        </authorList>
    </citation>
    <scope>NUCLEOTIDE SEQUENCE [LARGE SCALE GENOMIC DNA]</scope>
    <source>
        <strain evidence="2">BOL5-4</strain>
    </source>
</reference>
<evidence type="ECO:0000313" key="2">
    <source>
        <dbReference type="Proteomes" id="UP000302218"/>
    </source>
</evidence>
<dbReference type="KEGG" id="nvr:FEJ81_15200"/>
<dbReference type="EMBL" id="CP040330">
    <property type="protein sequence ID" value="QCS43631.1"/>
    <property type="molecule type" value="Genomic_DNA"/>
</dbReference>
<dbReference type="RefSeq" id="WP_138246084.1">
    <property type="nucleotide sequence ID" value="NZ_CP040330.1"/>
</dbReference>
<dbReference type="InterPro" id="IPR036388">
    <property type="entry name" value="WH-like_DNA-bd_sf"/>
</dbReference>
<dbReference type="GeneID" id="40266647"/>
<dbReference type="InterPro" id="IPR036390">
    <property type="entry name" value="WH_DNA-bd_sf"/>
</dbReference>
<proteinExistence type="predicted"/>
<protein>
    <submittedName>
        <fullName evidence="1">BlaI/MecI/CopY family transcriptional regulator</fullName>
    </submittedName>
</protein>
<name>A0A4P8WNK6_9EURY</name>
<dbReference type="OrthoDB" id="195563at2157"/>
<dbReference type="Gene3D" id="1.10.10.10">
    <property type="entry name" value="Winged helix-like DNA-binding domain superfamily/Winged helix DNA-binding domain"/>
    <property type="match status" value="1"/>
</dbReference>
<dbReference type="Proteomes" id="UP000302218">
    <property type="component" value="Chromosome"/>
</dbReference>
<dbReference type="SUPFAM" id="SSF46785">
    <property type="entry name" value="Winged helix' DNA-binding domain"/>
    <property type="match status" value="1"/>
</dbReference>
<evidence type="ECO:0000313" key="1">
    <source>
        <dbReference type="EMBL" id="QCS43631.1"/>
    </source>
</evidence>
<gene>
    <name evidence="1" type="ORF">FEJ81_15200</name>
</gene>